<dbReference type="Pfam" id="PF04844">
    <property type="entry name" value="Ovate"/>
    <property type="match status" value="1"/>
</dbReference>
<comment type="function">
    <text evidence="6">Transcriptional repressor that regulates multiple aspects of plant growth and development.</text>
</comment>
<evidence type="ECO:0000259" key="8">
    <source>
        <dbReference type="PROSITE" id="PS51754"/>
    </source>
</evidence>
<accession>A0AAV3RFP7</accession>
<reference evidence="9 10" key="1">
    <citation type="submission" date="2024-01" db="EMBL/GenBank/DDBJ databases">
        <title>The complete chloroplast genome sequence of Lithospermum erythrorhizon: insights into the phylogenetic relationship among Boraginaceae species and the maternal lineages of purple gromwells.</title>
        <authorList>
            <person name="Okada T."/>
            <person name="Watanabe K."/>
        </authorList>
    </citation>
    <scope>NUCLEOTIDE SEQUENCE [LARGE SCALE GENOMIC DNA]</scope>
</reference>
<keyword evidence="3 6" id="KW-0805">Transcription regulation</keyword>
<evidence type="ECO:0000313" key="9">
    <source>
        <dbReference type="EMBL" id="GAA0174833.1"/>
    </source>
</evidence>
<evidence type="ECO:0000313" key="10">
    <source>
        <dbReference type="Proteomes" id="UP001454036"/>
    </source>
</evidence>
<feature type="domain" description="OVATE" evidence="8">
    <location>
        <begin position="134"/>
        <end position="197"/>
    </location>
</feature>
<sequence length="206" mass="22647">MPNSIKKNLQLYFTKIKQPSSPTPHLQEDLNHPLSNSSTPSSILIKNFNSLYNSTLDCTTSSTTTTTSTVSHSLNTMEFETSNTPDLSGVFASQRFFCSSPGRSNAIIDSSSSSSSLEITSSSSDNLVGGSIAIPTYSPDPYADFRRSMQEMVETSGLVDVKANWDYLHELLMCYLSLNPKSTHKFIVEAFADLLVSLLELNDHNK</sequence>
<dbReference type="PANTHER" id="PTHR33057">
    <property type="entry name" value="TRANSCRIPTION REPRESSOR OFP7-RELATED"/>
    <property type="match status" value="1"/>
</dbReference>
<dbReference type="InterPro" id="IPR006458">
    <property type="entry name" value="Ovate_C"/>
</dbReference>
<keyword evidence="2 6" id="KW-0678">Repressor</keyword>
<name>A0AAV3RFP7_LITER</name>
<dbReference type="InterPro" id="IPR038933">
    <property type="entry name" value="Ovate"/>
</dbReference>
<evidence type="ECO:0000256" key="5">
    <source>
        <dbReference type="ARBA" id="ARBA00023242"/>
    </source>
</evidence>
<dbReference type="AlphaFoldDB" id="A0AAV3RFP7"/>
<comment type="subcellular location">
    <subcellularLocation>
        <location evidence="1 6">Nucleus</location>
    </subcellularLocation>
</comment>
<dbReference type="GO" id="GO:0005634">
    <property type="term" value="C:nucleus"/>
    <property type="evidence" value="ECO:0007669"/>
    <property type="project" value="UniProtKB-SubCell"/>
</dbReference>
<gene>
    <name evidence="9" type="ORF">LIER_28141</name>
</gene>
<evidence type="ECO:0000256" key="6">
    <source>
        <dbReference type="RuleBase" id="RU367028"/>
    </source>
</evidence>
<protein>
    <recommendedName>
        <fullName evidence="6">Transcription repressor</fullName>
    </recommendedName>
    <alternativeName>
        <fullName evidence="6">Ovate family protein</fullName>
    </alternativeName>
</protein>
<dbReference type="PROSITE" id="PS51754">
    <property type="entry name" value="OVATE"/>
    <property type="match status" value="1"/>
</dbReference>
<feature type="region of interest" description="Disordered" evidence="7">
    <location>
        <begin position="18"/>
        <end position="38"/>
    </location>
</feature>
<dbReference type="PANTHER" id="PTHR33057:SF21">
    <property type="entry name" value="TRANSCRIPTION REPRESSOR"/>
    <property type="match status" value="1"/>
</dbReference>
<evidence type="ECO:0000256" key="1">
    <source>
        <dbReference type="ARBA" id="ARBA00004123"/>
    </source>
</evidence>
<dbReference type="EMBL" id="BAABME010009257">
    <property type="protein sequence ID" value="GAA0174833.1"/>
    <property type="molecule type" value="Genomic_DNA"/>
</dbReference>
<organism evidence="9 10">
    <name type="scientific">Lithospermum erythrorhizon</name>
    <name type="common">Purple gromwell</name>
    <name type="synonym">Lithospermum officinale var. erythrorhizon</name>
    <dbReference type="NCBI Taxonomy" id="34254"/>
    <lineage>
        <taxon>Eukaryota</taxon>
        <taxon>Viridiplantae</taxon>
        <taxon>Streptophyta</taxon>
        <taxon>Embryophyta</taxon>
        <taxon>Tracheophyta</taxon>
        <taxon>Spermatophyta</taxon>
        <taxon>Magnoliopsida</taxon>
        <taxon>eudicotyledons</taxon>
        <taxon>Gunneridae</taxon>
        <taxon>Pentapetalae</taxon>
        <taxon>asterids</taxon>
        <taxon>lamiids</taxon>
        <taxon>Boraginales</taxon>
        <taxon>Boraginaceae</taxon>
        <taxon>Boraginoideae</taxon>
        <taxon>Lithospermeae</taxon>
        <taxon>Lithospermum</taxon>
    </lineage>
</organism>
<proteinExistence type="predicted"/>
<evidence type="ECO:0000256" key="7">
    <source>
        <dbReference type="SAM" id="MobiDB-lite"/>
    </source>
</evidence>
<comment type="caution">
    <text evidence="9">The sequence shown here is derived from an EMBL/GenBank/DDBJ whole genome shotgun (WGS) entry which is preliminary data.</text>
</comment>
<keyword evidence="4 6" id="KW-0804">Transcription</keyword>
<evidence type="ECO:0000256" key="2">
    <source>
        <dbReference type="ARBA" id="ARBA00022491"/>
    </source>
</evidence>
<keyword evidence="10" id="KW-1185">Reference proteome</keyword>
<keyword evidence="5 6" id="KW-0539">Nucleus</keyword>
<dbReference type="Proteomes" id="UP001454036">
    <property type="component" value="Unassembled WGS sequence"/>
</dbReference>
<dbReference type="NCBIfam" id="TIGR01568">
    <property type="entry name" value="A_thal_3678"/>
    <property type="match status" value="1"/>
</dbReference>
<dbReference type="GO" id="GO:0045892">
    <property type="term" value="P:negative regulation of DNA-templated transcription"/>
    <property type="evidence" value="ECO:0007669"/>
    <property type="project" value="UniProtKB-UniRule"/>
</dbReference>
<evidence type="ECO:0000256" key="4">
    <source>
        <dbReference type="ARBA" id="ARBA00023163"/>
    </source>
</evidence>
<evidence type="ECO:0000256" key="3">
    <source>
        <dbReference type="ARBA" id="ARBA00023015"/>
    </source>
</evidence>